<dbReference type="GO" id="GO:0008643">
    <property type="term" value="P:carbohydrate transport"/>
    <property type="evidence" value="ECO:0007669"/>
    <property type="project" value="InterPro"/>
</dbReference>
<dbReference type="GO" id="GO:0005524">
    <property type="term" value="F:ATP binding"/>
    <property type="evidence" value="ECO:0007669"/>
    <property type="project" value="UniProtKB-KW"/>
</dbReference>
<dbReference type="InterPro" id="IPR015855">
    <property type="entry name" value="ABC_transpr_MalK-like"/>
</dbReference>
<dbReference type="PANTHER" id="PTHR43875">
    <property type="entry name" value="MALTODEXTRIN IMPORT ATP-BINDING PROTEIN MSMX"/>
    <property type="match status" value="1"/>
</dbReference>
<evidence type="ECO:0000256" key="5">
    <source>
        <dbReference type="ARBA" id="ARBA00022519"/>
    </source>
</evidence>
<keyword evidence="3" id="KW-0813">Transport</keyword>
<evidence type="ECO:0000256" key="8">
    <source>
        <dbReference type="ARBA" id="ARBA00022967"/>
    </source>
</evidence>
<dbReference type="FunFam" id="3.40.50.300:FF:000042">
    <property type="entry name" value="Maltose/maltodextrin ABC transporter, ATP-binding protein"/>
    <property type="match status" value="1"/>
</dbReference>
<protein>
    <submittedName>
        <fullName evidence="11">Sugar ABC transporter ATP-binding protein</fullName>
    </submittedName>
</protein>
<dbReference type="GO" id="GO:0055052">
    <property type="term" value="C:ATP-binding cassette (ABC) transporter complex, substrate-binding subunit-containing"/>
    <property type="evidence" value="ECO:0007669"/>
    <property type="project" value="TreeGrafter"/>
</dbReference>
<comment type="similarity">
    <text evidence="2">Belongs to the ABC transporter superfamily.</text>
</comment>
<dbReference type="Gene3D" id="2.40.50.100">
    <property type="match status" value="1"/>
</dbReference>
<evidence type="ECO:0000313" key="11">
    <source>
        <dbReference type="EMBL" id="KZB01785.1"/>
    </source>
</evidence>
<dbReference type="SMART" id="SM00382">
    <property type="entry name" value="AAA"/>
    <property type="match status" value="1"/>
</dbReference>
<evidence type="ECO:0000256" key="4">
    <source>
        <dbReference type="ARBA" id="ARBA00022475"/>
    </source>
</evidence>
<dbReference type="GO" id="GO:0016887">
    <property type="term" value="F:ATP hydrolysis activity"/>
    <property type="evidence" value="ECO:0007669"/>
    <property type="project" value="InterPro"/>
</dbReference>
<dbReference type="CDD" id="cd03301">
    <property type="entry name" value="ABC_MalK_N"/>
    <property type="match status" value="1"/>
</dbReference>
<dbReference type="InterPro" id="IPR003439">
    <property type="entry name" value="ABC_transporter-like_ATP-bd"/>
</dbReference>
<evidence type="ECO:0000256" key="1">
    <source>
        <dbReference type="ARBA" id="ARBA00004417"/>
    </source>
</evidence>
<comment type="subcellular location">
    <subcellularLocation>
        <location evidence="1">Cell inner membrane</location>
        <topology evidence="1">Peripheral membrane protein</topology>
    </subcellularLocation>
</comment>
<dbReference type="EMBL" id="LVYU01000078">
    <property type="protein sequence ID" value="KZB01785.1"/>
    <property type="molecule type" value="Genomic_DNA"/>
</dbReference>
<dbReference type="GO" id="GO:0140359">
    <property type="term" value="F:ABC-type transporter activity"/>
    <property type="evidence" value="ECO:0007669"/>
    <property type="project" value="InterPro"/>
</dbReference>
<dbReference type="Gene3D" id="2.40.50.140">
    <property type="entry name" value="Nucleic acid-binding proteins"/>
    <property type="match status" value="1"/>
</dbReference>
<accession>A0A154IMF3</accession>
<sequence>MAIHIDTVYKQFGNLKVVNGVSVDIKDGEFFVMLGPSGCGKTTTLRMVAGLELPTAGRISINGADMTYAEPRHRDIAMAFQDYGLYPNMTVFKNIEFPLKIRKLDPASRARKVEETAEKLGLHDFLQRKPSQLSGGQRQRVSLARALVRNPKVFLMDEPLSNLDAKLRAVMRTEIKKLVTNLGITTIYVTHDQIEAMAMADRIAVMSKGNMVQVASPLEVYDRPKTRFVAEFIGSPPMNLFPAQLKPGAAVTCVLPKFAHSLSSEERVFATTIVDSNGGLLLGIRPEHLLIVNAGAEGATEALVELVEPLGQTTNIYVSVGDVKFVIVTDRTKVKAGDSIGVVAPPELLRVVANDDAVLRH</sequence>
<dbReference type="InterPro" id="IPR017871">
    <property type="entry name" value="ABC_transporter-like_CS"/>
</dbReference>
<evidence type="ECO:0000256" key="3">
    <source>
        <dbReference type="ARBA" id="ARBA00022448"/>
    </source>
</evidence>
<dbReference type="PANTHER" id="PTHR43875:SF15">
    <property type="entry name" value="TREHALOSE IMPORT ATP-BINDING PROTEIN SUGC"/>
    <property type="match status" value="1"/>
</dbReference>
<keyword evidence="9" id="KW-0472">Membrane</keyword>
<dbReference type="SUPFAM" id="SSF50331">
    <property type="entry name" value="MOP-like"/>
    <property type="match status" value="1"/>
</dbReference>
<reference evidence="11" key="1">
    <citation type="submission" date="2016-03" db="EMBL/GenBank/DDBJ databases">
        <title>Microsymbionts genomes from the relict species Vavilovia formosa.</title>
        <authorList>
            <person name="Chirak E."/>
            <person name="Kimeklis A."/>
            <person name="Kopat V."/>
            <person name="Andronov E."/>
        </authorList>
    </citation>
    <scope>NUCLEOTIDE SEQUENCE [LARGE SCALE GENOMIC DNA]</scope>
    <source>
        <strain evidence="11">Vaf12</strain>
    </source>
</reference>
<dbReference type="Pfam" id="PF00005">
    <property type="entry name" value="ABC_tran"/>
    <property type="match status" value="1"/>
</dbReference>
<dbReference type="PROSITE" id="PS50893">
    <property type="entry name" value="ABC_TRANSPORTER_2"/>
    <property type="match status" value="1"/>
</dbReference>
<keyword evidence="7 11" id="KW-0067">ATP-binding</keyword>
<keyword evidence="8" id="KW-1278">Translocase</keyword>
<keyword evidence="5" id="KW-0997">Cell inner membrane</keyword>
<dbReference type="InterPro" id="IPR003593">
    <property type="entry name" value="AAA+_ATPase"/>
</dbReference>
<dbReference type="InterPro" id="IPR047641">
    <property type="entry name" value="ABC_transpr_MalK/UgpC-like"/>
</dbReference>
<feature type="domain" description="ABC transporter" evidence="10">
    <location>
        <begin position="3"/>
        <end position="233"/>
    </location>
</feature>
<dbReference type="InterPro" id="IPR027417">
    <property type="entry name" value="P-loop_NTPase"/>
</dbReference>
<dbReference type="SUPFAM" id="SSF52540">
    <property type="entry name" value="P-loop containing nucleoside triphosphate hydrolases"/>
    <property type="match status" value="1"/>
</dbReference>
<dbReference type="InterPro" id="IPR013611">
    <property type="entry name" value="Transp-assoc_OB_typ2"/>
</dbReference>
<dbReference type="Gene3D" id="3.40.50.300">
    <property type="entry name" value="P-loop containing nucleotide triphosphate hydrolases"/>
    <property type="match status" value="1"/>
</dbReference>
<comment type="caution">
    <text evidence="11">The sequence shown here is derived from an EMBL/GenBank/DDBJ whole genome shotgun (WGS) entry which is preliminary data.</text>
</comment>
<proteinExistence type="inferred from homology"/>
<evidence type="ECO:0000256" key="6">
    <source>
        <dbReference type="ARBA" id="ARBA00022741"/>
    </source>
</evidence>
<evidence type="ECO:0000259" key="10">
    <source>
        <dbReference type="PROSITE" id="PS50893"/>
    </source>
</evidence>
<dbReference type="PROSITE" id="PS00211">
    <property type="entry name" value="ABC_TRANSPORTER_1"/>
    <property type="match status" value="1"/>
</dbReference>
<dbReference type="AlphaFoldDB" id="A0A154IMF3"/>
<name>A0A154IMF3_RHILE</name>
<dbReference type="RefSeq" id="WP_062940821.1">
    <property type="nucleotide sequence ID" value="NZ_CP171845.1"/>
</dbReference>
<evidence type="ECO:0000256" key="7">
    <source>
        <dbReference type="ARBA" id="ARBA00022840"/>
    </source>
</evidence>
<keyword evidence="4" id="KW-1003">Cell membrane</keyword>
<dbReference type="Pfam" id="PF08402">
    <property type="entry name" value="TOBE_2"/>
    <property type="match status" value="1"/>
</dbReference>
<gene>
    <name evidence="11" type="ORF">A4A59_12155</name>
</gene>
<keyword evidence="6" id="KW-0547">Nucleotide-binding</keyword>
<dbReference type="InterPro" id="IPR008995">
    <property type="entry name" value="Mo/tungstate-bd_C_term_dom"/>
</dbReference>
<evidence type="ECO:0000256" key="2">
    <source>
        <dbReference type="ARBA" id="ARBA00005417"/>
    </source>
</evidence>
<organism evidence="11">
    <name type="scientific">Rhizobium leguminosarum</name>
    <dbReference type="NCBI Taxonomy" id="384"/>
    <lineage>
        <taxon>Bacteria</taxon>
        <taxon>Pseudomonadati</taxon>
        <taxon>Pseudomonadota</taxon>
        <taxon>Alphaproteobacteria</taxon>
        <taxon>Hyphomicrobiales</taxon>
        <taxon>Rhizobiaceae</taxon>
        <taxon>Rhizobium/Agrobacterium group</taxon>
        <taxon>Rhizobium</taxon>
    </lineage>
</organism>
<evidence type="ECO:0000256" key="9">
    <source>
        <dbReference type="ARBA" id="ARBA00023136"/>
    </source>
</evidence>
<dbReference type="InterPro" id="IPR012340">
    <property type="entry name" value="NA-bd_OB-fold"/>
</dbReference>